<name>A0A7M5X1I8_9CNID</name>
<dbReference type="PANTHER" id="PTHR23300">
    <property type="entry name" value="METHANETHIOL OXIDASE"/>
    <property type="match status" value="1"/>
</dbReference>
<dbReference type="InterPro" id="IPR008826">
    <property type="entry name" value="Se-bd"/>
</dbReference>
<protein>
    <recommendedName>
        <fullName evidence="4">Methanethiol oxidase</fullName>
        <ecNumber evidence="3">1.8.3.4</ecNumber>
    </recommendedName>
</protein>
<evidence type="ECO:0000256" key="1">
    <source>
        <dbReference type="ARBA" id="ARBA00005177"/>
    </source>
</evidence>
<dbReference type="RefSeq" id="XP_066927586.1">
    <property type="nucleotide sequence ID" value="XM_067071485.1"/>
</dbReference>
<organism evidence="7 8">
    <name type="scientific">Clytia hemisphaerica</name>
    <dbReference type="NCBI Taxonomy" id="252671"/>
    <lineage>
        <taxon>Eukaryota</taxon>
        <taxon>Metazoa</taxon>
        <taxon>Cnidaria</taxon>
        <taxon>Hydrozoa</taxon>
        <taxon>Hydroidolina</taxon>
        <taxon>Leptothecata</taxon>
        <taxon>Obeliida</taxon>
        <taxon>Clytiidae</taxon>
        <taxon>Clytia</taxon>
    </lineage>
</organism>
<dbReference type="Gene3D" id="2.130.10.10">
    <property type="entry name" value="YVTN repeat-like/Quinoprotein amine dehydrogenase"/>
    <property type="match status" value="1"/>
</dbReference>
<comment type="catalytic activity">
    <reaction evidence="6">
        <text>methanethiol + O2 + H2O = hydrogen sulfide + formaldehyde + H2O2 + H(+)</text>
        <dbReference type="Rhea" id="RHEA:11812"/>
        <dbReference type="ChEBI" id="CHEBI:15377"/>
        <dbReference type="ChEBI" id="CHEBI:15378"/>
        <dbReference type="ChEBI" id="CHEBI:15379"/>
        <dbReference type="ChEBI" id="CHEBI:16007"/>
        <dbReference type="ChEBI" id="CHEBI:16240"/>
        <dbReference type="ChEBI" id="CHEBI:16842"/>
        <dbReference type="ChEBI" id="CHEBI:29919"/>
        <dbReference type="EC" id="1.8.3.4"/>
    </reaction>
</comment>
<dbReference type="SUPFAM" id="SSF75011">
    <property type="entry name" value="3-carboxy-cis,cis-mucoante lactonizing enzyme"/>
    <property type="match status" value="1"/>
</dbReference>
<comment type="pathway">
    <text evidence="1">Organosulfur degradation.</text>
</comment>
<dbReference type="GeneID" id="136815048"/>
<evidence type="ECO:0000313" key="7">
    <source>
        <dbReference type="EnsemblMetazoa" id="CLYHEMP016535.1"/>
    </source>
</evidence>
<evidence type="ECO:0000256" key="6">
    <source>
        <dbReference type="ARBA" id="ARBA00047539"/>
    </source>
</evidence>
<sequence>MAPNNETSTASCGKCGPGYATPLEATKGPREKLLYFPCIPSDATKRNYLCTVDADPESKDYATVIHRTYIEAGNGDEIHHSGWNACSSCHGDPNRQRNLLVLPSITSASVFFFDVATDPRKPTLKHVINNDEMLESAKIQNLHTAHCLGNGNIMISGMGNVDGDGKGGFALVDGKTLKVTGTWEKEGQAAPMGYDFWYQPRHNVMVSSEWGSPKAFLTGFNPAHVEQGMYGNNLHIWKWNEKEYVKKIDLGPNGLIPLELRFLHHPDESEGYVGCALSSTLFRIYKDEAEEWQAEQVAQVEPLDVEGWVLPTMPGLITDILISLDDRFLYLSNWLHGDVRQYDITDRRKPKLVGQVWIGGSISKGSGVKVLKEGYEQPEPTILNGKKVEGATQMIQLSLDGKRLYVTTSLFSAWDKQFYPDLAKHGSFLLQVDVDNEKGGMKINEKFAIDFGTEPEGPAFAHEVRYPGGDCSSDIWV</sequence>
<dbReference type="EnsemblMetazoa" id="CLYHEMT016535.1">
    <property type="protein sequence ID" value="CLYHEMP016535.1"/>
    <property type="gene ID" value="CLYHEMG016535"/>
</dbReference>
<evidence type="ECO:0000256" key="4">
    <source>
        <dbReference type="ARBA" id="ARBA00015601"/>
    </source>
</evidence>
<dbReference type="InterPro" id="IPR015943">
    <property type="entry name" value="WD40/YVTN_repeat-like_dom_sf"/>
</dbReference>
<dbReference type="GO" id="GO:0018549">
    <property type="term" value="F:methanethiol oxidase activity"/>
    <property type="evidence" value="ECO:0007669"/>
    <property type="project" value="UniProtKB-EC"/>
</dbReference>
<evidence type="ECO:0000256" key="2">
    <source>
        <dbReference type="ARBA" id="ARBA00005606"/>
    </source>
</evidence>
<evidence type="ECO:0000256" key="5">
    <source>
        <dbReference type="ARBA" id="ARBA00023266"/>
    </source>
</evidence>
<dbReference type="Proteomes" id="UP000594262">
    <property type="component" value="Unplaced"/>
</dbReference>
<dbReference type="GO" id="GO:0008430">
    <property type="term" value="F:selenium binding"/>
    <property type="evidence" value="ECO:0007669"/>
    <property type="project" value="InterPro"/>
</dbReference>
<dbReference type="RefSeq" id="XP_066927587.1">
    <property type="nucleotide sequence ID" value="XM_067071486.1"/>
</dbReference>
<keyword evidence="8" id="KW-1185">Reference proteome</keyword>
<evidence type="ECO:0000313" key="8">
    <source>
        <dbReference type="Proteomes" id="UP000594262"/>
    </source>
</evidence>
<dbReference type="EC" id="1.8.3.4" evidence="3"/>
<dbReference type="AlphaFoldDB" id="A0A7M5X1I8"/>
<reference evidence="7" key="1">
    <citation type="submission" date="2021-01" db="UniProtKB">
        <authorList>
            <consortium name="EnsemblMetazoa"/>
        </authorList>
    </citation>
    <scope>IDENTIFICATION</scope>
</reference>
<evidence type="ECO:0000256" key="3">
    <source>
        <dbReference type="ARBA" id="ARBA00012510"/>
    </source>
</evidence>
<accession>A0A7M5X1I8</accession>
<comment type="similarity">
    <text evidence="2">Belongs to the selenium-binding protein family.</text>
</comment>
<keyword evidence="5" id="KW-0711">Selenium</keyword>
<dbReference type="Pfam" id="PF05694">
    <property type="entry name" value="SBP56"/>
    <property type="match status" value="1"/>
</dbReference>
<dbReference type="OrthoDB" id="10252446at2759"/>
<proteinExistence type="inferred from homology"/>
<dbReference type="PANTHER" id="PTHR23300:SF0">
    <property type="entry name" value="METHANETHIOL OXIDASE"/>
    <property type="match status" value="1"/>
</dbReference>